<dbReference type="Gene3D" id="3.30.40.10">
    <property type="entry name" value="Zinc/RING finger domain, C3HC4 (zinc finger)"/>
    <property type="match status" value="1"/>
</dbReference>
<dbReference type="AlphaFoldDB" id="A0A8J8T1R0"/>
<feature type="region of interest" description="Disordered" evidence="1">
    <location>
        <begin position="400"/>
        <end position="421"/>
    </location>
</feature>
<dbReference type="OrthoDB" id="303352at2759"/>
<organism evidence="2 3">
    <name type="scientific">Halteria grandinella</name>
    <dbReference type="NCBI Taxonomy" id="5974"/>
    <lineage>
        <taxon>Eukaryota</taxon>
        <taxon>Sar</taxon>
        <taxon>Alveolata</taxon>
        <taxon>Ciliophora</taxon>
        <taxon>Intramacronucleata</taxon>
        <taxon>Spirotrichea</taxon>
        <taxon>Stichotrichia</taxon>
        <taxon>Sporadotrichida</taxon>
        <taxon>Halteriidae</taxon>
        <taxon>Halteria</taxon>
    </lineage>
</organism>
<name>A0A8J8T1R0_HALGN</name>
<accession>A0A8J8T1R0</accession>
<gene>
    <name evidence="2" type="ORF">FGO68_gene9772</name>
</gene>
<feature type="compositionally biased region" description="Polar residues" evidence="1">
    <location>
        <begin position="412"/>
        <end position="421"/>
    </location>
</feature>
<protein>
    <submittedName>
        <fullName evidence="2">Uncharacterized protein</fullName>
    </submittedName>
</protein>
<proteinExistence type="predicted"/>
<dbReference type="InterPro" id="IPR013083">
    <property type="entry name" value="Znf_RING/FYVE/PHD"/>
</dbReference>
<sequence length="421" mass="46704">MINTTSANSLASTEHFPTFELLQPTPTELSTLFTISHSQVIATQAIDPYFMCILCKNLVSPYPRGPLECSQCQSIFCEGCIDNFVSANIINHSSKGAANTDMRALFSCPRGCQDLRVQKLHVYAQQQLNQVTLRCPYYGSDGCQEVILYSELIEHMLSKCPQIHAMCQCGAVVQQKNIKTHQVEACPLYQKRCRKCQLLMPRKELHRTLEECVASLLSRNKALEGRLSHFDPATHEQKVMMQEQTPAHVLKQEQDGRGSAETLHVPRCTQGHLMKLTKTCISTHTEDLTCAICQTEVINKEPFFWTCSETDSSPSKHSPCSGFAICHFCIYLEADKASQPQTSYHTSRDSGLYPTLIKTSGTHSKGGQAIAYEESSYLPGSSILNQTATSTAATSMVPTNTATKTNKNTGNLDDTNMIQID</sequence>
<dbReference type="EMBL" id="RRYP01010028">
    <property type="protein sequence ID" value="TNV78665.1"/>
    <property type="molecule type" value="Genomic_DNA"/>
</dbReference>
<comment type="caution">
    <text evidence="2">The sequence shown here is derived from an EMBL/GenBank/DDBJ whole genome shotgun (WGS) entry which is preliminary data.</text>
</comment>
<evidence type="ECO:0000313" key="2">
    <source>
        <dbReference type="EMBL" id="TNV78665.1"/>
    </source>
</evidence>
<feature type="compositionally biased region" description="Low complexity" evidence="1">
    <location>
        <begin position="400"/>
        <end position="411"/>
    </location>
</feature>
<evidence type="ECO:0000313" key="3">
    <source>
        <dbReference type="Proteomes" id="UP000785679"/>
    </source>
</evidence>
<dbReference type="Proteomes" id="UP000785679">
    <property type="component" value="Unassembled WGS sequence"/>
</dbReference>
<evidence type="ECO:0000256" key="1">
    <source>
        <dbReference type="SAM" id="MobiDB-lite"/>
    </source>
</evidence>
<reference evidence="2" key="1">
    <citation type="submission" date="2019-06" db="EMBL/GenBank/DDBJ databases">
        <authorList>
            <person name="Zheng W."/>
        </authorList>
    </citation>
    <scope>NUCLEOTIDE SEQUENCE</scope>
    <source>
        <strain evidence="2">QDHG01</strain>
    </source>
</reference>
<keyword evidence="3" id="KW-1185">Reference proteome</keyword>